<evidence type="ECO:0000313" key="4">
    <source>
        <dbReference type="Proteomes" id="UP000240246"/>
    </source>
</evidence>
<evidence type="ECO:0000313" key="3">
    <source>
        <dbReference type="EMBL" id="AVD99690.1"/>
    </source>
</evidence>
<organism evidence="3 4">
    <name type="scientific">Mycobacterium phage Cuke</name>
    <dbReference type="NCBI Taxonomy" id="2079417"/>
    <lineage>
        <taxon>Viruses</taxon>
        <taxon>Duplodnaviria</taxon>
        <taxon>Heunggongvirae</taxon>
        <taxon>Uroviricota</taxon>
        <taxon>Caudoviricetes</taxon>
        <taxon>Cukevirus</taxon>
        <taxon>Cukevirus cuke</taxon>
    </lineage>
</organism>
<protein>
    <submittedName>
        <fullName evidence="3">Uncharacterized protein</fullName>
    </submittedName>
</protein>
<name>A0A2L1IWV4_9CAUD</name>
<evidence type="ECO:0000256" key="1">
    <source>
        <dbReference type="SAM" id="MobiDB-lite"/>
    </source>
</evidence>
<proteinExistence type="predicted"/>
<feature type="transmembrane region" description="Helical" evidence="2">
    <location>
        <begin position="6"/>
        <end position="25"/>
    </location>
</feature>
<feature type="region of interest" description="Disordered" evidence="1">
    <location>
        <begin position="89"/>
        <end position="109"/>
    </location>
</feature>
<dbReference type="EMBL" id="MG757156">
    <property type="protein sequence ID" value="AVD99690.1"/>
    <property type="molecule type" value="Genomic_DNA"/>
</dbReference>
<accession>A0A2L1IWV4</accession>
<dbReference type="Proteomes" id="UP000240246">
    <property type="component" value="Segment"/>
</dbReference>
<keyword evidence="4" id="KW-1185">Reference proteome</keyword>
<sequence>MIEIGSLAIGFSVGLITSSILLIGVQRRLTARVLRHAKMEATADDLEKRRLATDFGIDELPRLGTGPIADESNLFEVRPGRMHLAHLATKRGKKLPESVDQQQNPTTLD</sequence>
<gene>
    <name evidence="3" type="ORF">SEA_CUKE_74</name>
</gene>
<evidence type="ECO:0000256" key="2">
    <source>
        <dbReference type="SAM" id="Phobius"/>
    </source>
</evidence>
<keyword evidence="2" id="KW-1133">Transmembrane helix</keyword>
<keyword evidence="2" id="KW-0472">Membrane</keyword>
<feature type="compositionally biased region" description="Polar residues" evidence="1">
    <location>
        <begin position="99"/>
        <end position="109"/>
    </location>
</feature>
<keyword evidence="2" id="KW-0812">Transmembrane</keyword>
<reference evidence="4" key="1">
    <citation type="submission" date="2018-01" db="EMBL/GenBank/DDBJ databases">
        <authorList>
            <person name="Gaut B.S."/>
            <person name="Morton B.R."/>
            <person name="Clegg M.T."/>
            <person name="Duvall M.R."/>
        </authorList>
    </citation>
    <scope>NUCLEOTIDE SEQUENCE [LARGE SCALE GENOMIC DNA]</scope>
</reference>